<proteinExistence type="predicted"/>
<dbReference type="EMBL" id="JAQQWM010000004">
    <property type="protein sequence ID" value="KAK8067772.1"/>
    <property type="molecule type" value="Genomic_DNA"/>
</dbReference>
<dbReference type="InterPro" id="IPR010730">
    <property type="entry name" value="HET"/>
</dbReference>
<gene>
    <name evidence="2" type="ORF">PG996_006884</name>
</gene>
<protein>
    <submittedName>
        <fullName evidence="2">HET-domain-containing protein</fullName>
    </submittedName>
</protein>
<reference evidence="2 3" key="1">
    <citation type="submission" date="2023-01" db="EMBL/GenBank/DDBJ databases">
        <title>Analysis of 21 Apiospora genomes using comparative genomics revels a genus with tremendous synthesis potential of carbohydrate active enzymes and secondary metabolites.</title>
        <authorList>
            <person name="Sorensen T."/>
        </authorList>
    </citation>
    <scope>NUCLEOTIDE SEQUENCE [LARGE SCALE GENOMIC DNA]</scope>
    <source>
        <strain evidence="2 3">CBS 83171</strain>
    </source>
</reference>
<dbReference type="Proteomes" id="UP001446871">
    <property type="component" value="Unassembled WGS sequence"/>
</dbReference>
<evidence type="ECO:0000313" key="3">
    <source>
        <dbReference type="Proteomes" id="UP001446871"/>
    </source>
</evidence>
<organism evidence="2 3">
    <name type="scientific">Apiospora saccharicola</name>
    <dbReference type="NCBI Taxonomy" id="335842"/>
    <lineage>
        <taxon>Eukaryota</taxon>
        <taxon>Fungi</taxon>
        <taxon>Dikarya</taxon>
        <taxon>Ascomycota</taxon>
        <taxon>Pezizomycotina</taxon>
        <taxon>Sordariomycetes</taxon>
        <taxon>Xylariomycetidae</taxon>
        <taxon>Amphisphaeriales</taxon>
        <taxon>Apiosporaceae</taxon>
        <taxon>Apiospora</taxon>
    </lineage>
</organism>
<keyword evidence="3" id="KW-1185">Reference proteome</keyword>
<dbReference type="PANTHER" id="PTHR33112:SF1">
    <property type="entry name" value="HETEROKARYON INCOMPATIBILITY DOMAIN-CONTAINING PROTEIN"/>
    <property type="match status" value="1"/>
</dbReference>
<accession>A0ABR1V994</accession>
<dbReference type="Pfam" id="PF06985">
    <property type="entry name" value="HET"/>
    <property type="match status" value="1"/>
</dbReference>
<dbReference type="PANTHER" id="PTHR33112">
    <property type="entry name" value="DOMAIN PROTEIN, PUTATIVE-RELATED"/>
    <property type="match status" value="1"/>
</dbReference>
<evidence type="ECO:0000259" key="1">
    <source>
        <dbReference type="Pfam" id="PF06985"/>
    </source>
</evidence>
<comment type="caution">
    <text evidence="2">The sequence shown here is derived from an EMBL/GenBank/DDBJ whole genome shotgun (WGS) entry which is preliminary data.</text>
</comment>
<sequence length="554" mass="64769">MLDWMLDTYTKEQRQRYEFWFFTQSHWHPKIARHFLNLPSWSIISPELVNWRKPEHEPFASEPSPSHDRRCVITDLESKRQPNFDPSPPLLNPRMVDYKALRLQIAECVAKHEEECGVQLEHLAKPIQQFRLIHCASRSIVLMEEPCDYVALSYVWGREPQDMLVQSGTQPKFPATIEDAIHVTLQLGFAYLWVDRYCIDQSDNVDKSKQIQQMGQVYYQAFLTIIAVAGTDPSYGLPGVSRARVFDIDNVVTPEYTLMPVPDDPGPYIEKSIWSTRGWTYQERHLSRRCLFFTGAQICYECLNGGLQELDLGKVTCFSESTRKRVFMHGDGDKKEEMFRCISDYDSREVGNVYDRMRAFLGILAAARAPPFPVYHLWGVPFMRDDSSHCHEQYMFYLATLRVEPSERRLEFPSWSWLGWSGDIDINYGTWDLENESEKHHSVQVEEGDDVVDLSPMLLQQYYSGDSIPEDVPRVIRVSGMTFPLQTVDEVIARPGFQIWRHIGRKETYIKQDHKFERMKDIPIDHIQFPISKWVYWHNEDGLRVYNTDDAAPE</sequence>
<evidence type="ECO:0000313" key="2">
    <source>
        <dbReference type="EMBL" id="KAK8067772.1"/>
    </source>
</evidence>
<name>A0ABR1V994_9PEZI</name>
<feature type="domain" description="Heterokaryon incompatibility" evidence="1">
    <location>
        <begin position="149"/>
        <end position="283"/>
    </location>
</feature>